<dbReference type="PANTHER" id="PTHR43056:SF5">
    <property type="entry name" value="PEPTIDASE S9 PROLYL OLIGOPEPTIDASE CATALYTIC DOMAIN-CONTAINING PROTEIN"/>
    <property type="match status" value="1"/>
</dbReference>
<reference evidence="3 4" key="1">
    <citation type="submission" date="2017-11" db="EMBL/GenBank/DDBJ databases">
        <title>De-novo sequencing of pomegranate (Punica granatum L.) genome.</title>
        <authorList>
            <person name="Akparov Z."/>
            <person name="Amiraslanov A."/>
            <person name="Hajiyeva S."/>
            <person name="Abbasov M."/>
            <person name="Kaur K."/>
            <person name="Hamwieh A."/>
            <person name="Solovyev V."/>
            <person name="Salamov A."/>
            <person name="Braich B."/>
            <person name="Kosarev P."/>
            <person name="Mahmoud A."/>
            <person name="Hajiyev E."/>
            <person name="Babayeva S."/>
            <person name="Izzatullayeva V."/>
            <person name="Mammadov A."/>
            <person name="Mammadov A."/>
            <person name="Sharifova S."/>
            <person name="Ojaghi J."/>
            <person name="Eynullazada K."/>
            <person name="Bayramov B."/>
            <person name="Abdulazimova A."/>
            <person name="Shahmuradov I."/>
        </authorList>
    </citation>
    <scope>NUCLEOTIDE SEQUENCE [LARGE SCALE GENOMIC DNA]</scope>
    <source>
        <strain evidence="4">cv. AG2017</strain>
        <tissue evidence="3">Leaf</tissue>
    </source>
</reference>
<keyword evidence="4" id="KW-1185">Reference proteome</keyword>
<organism evidence="3 4">
    <name type="scientific">Punica granatum</name>
    <name type="common">Pomegranate</name>
    <dbReference type="NCBI Taxonomy" id="22663"/>
    <lineage>
        <taxon>Eukaryota</taxon>
        <taxon>Viridiplantae</taxon>
        <taxon>Streptophyta</taxon>
        <taxon>Embryophyta</taxon>
        <taxon>Tracheophyta</taxon>
        <taxon>Spermatophyta</taxon>
        <taxon>Magnoliopsida</taxon>
        <taxon>eudicotyledons</taxon>
        <taxon>Gunneridae</taxon>
        <taxon>Pentapetalae</taxon>
        <taxon>rosids</taxon>
        <taxon>malvids</taxon>
        <taxon>Myrtales</taxon>
        <taxon>Lythraceae</taxon>
        <taxon>Punica</taxon>
    </lineage>
</organism>
<evidence type="ECO:0000313" key="3">
    <source>
        <dbReference type="EMBL" id="PKI46111.1"/>
    </source>
</evidence>
<dbReference type="SUPFAM" id="SSF53474">
    <property type="entry name" value="alpha/beta-Hydrolases"/>
    <property type="match status" value="1"/>
</dbReference>
<evidence type="ECO:0000313" key="4">
    <source>
        <dbReference type="Proteomes" id="UP000233551"/>
    </source>
</evidence>
<dbReference type="STRING" id="22663.A0A2I0IQ23"/>
<dbReference type="InterPro" id="IPR001375">
    <property type="entry name" value="Peptidase_S9_cat"/>
</dbReference>
<proteinExistence type="predicted"/>
<feature type="region of interest" description="Disordered" evidence="1">
    <location>
        <begin position="1"/>
        <end position="23"/>
    </location>
</feature>
<dbReference type="Gene3D" id="3.40.50.1820">
    <property type="entry name" value="alpha/beta hydrolase"/>
    <property type="match status" value="1"/>
</dbReference>
<dbReference type="GO" id="GO:0008236">
    <property type="term" value="F:serine-type peptidase activity"/>
    <property type="evidence" value="ECO:0007669"/>
    <property type="project" value="InterPro"/>
</dbReference>
<dbReference type="Pfam" id="PF00326">
    <property type="entry name" value="Peptidase_S9"/>
    <property type="match status" value="2"/>
</dbReference>
<protein>
    <recommendedName>
        <fullName evidence="2">Peptidase S9 prolyl oligopeptidase catalytic domain-containing protein</fullName>
    </recommendedName>
</protein>
<feature type="domain" description="Peptidase S9 prolyl oligopeptidase catalytic" evidence="2">
    <location>
        <begin position="180"/>
        <end position="214"/>
    </location>
</feature>
<dbReference type="Proteomes" id="UP000233551">
    <property type="component" value="Unassembled WGS sequence"/>
</dbReference>
<evidence type="ECO:0000256" key="1">
    <source>
        <dbReference type="SAM" id="MobiDB-lite"/>
    </source>
</evidence>
<dbReference type="GO" id="GO:0006508">
    <property type="term" value="P:proteolysis"/>
    <property type="evidence" value="ECO:0007669"/>
    <property type="project" value="InterPro"/>
</dbReference>
<feature type="compositionally biased region" description="Low complexity" evidence="1">
    <location>
        <begin position="1"/>
        <end position="14"/>
    </location>
</feature>
<accession>A0A2I0IQ23</accession>
<evidence type="ECO:0000259" key="2">
    <source>
        <dbReference type="Pfam" id="PF00326"/>
    </source>
</evidence>
<dbReference type="AlphaFoldDB" id="A0A2I0IQ23"/>
<gene>
    <name evidence="3" type="ORF">CRG98_033506</name>
</gene>
<dbReference type="InterPro" id="IPR050585">
    <property type="entry name" value="Xaa-Pro_dipeptidyl-ppase/CocE"/>
</dbReference>
<dbReference type="InterPro" id="IPR029058">
    <property type="entry name" value="AB_hydrolase_fold"/>
</dbReference>
<sequence>MASSSASASPLSSSRGVEMQEPTKQERFTAPFVSWKSPITSDIVSGASKRLGSISVAGDGDVYKHICIAGSDPILGNLQLNSNGPLEAVGNHFLYIEGALGVLPSSVAKVSLDSEKVKIVNFCVICSSSPDVLKYKPYFCIPELIEFPTKVPGQNAYAYFYPPSNPTYRVPEVESWKMVGDRLFITGGSAGGYTTLAALAFRETFRVGASLYGVGSDKNYNEKSPINFVEKFSCPIILFQGLEDKVVTPDQAGKIYHVLQEKGSPVALVEYEGEQHGFRKLPQRKLFTVLPFKYVKMGEVPAN</sequence>
<dbReference type="EMBL" id="PGOL01002673">
    <property type="protein sequence ID" value="PKI46111.1"/>
    <property type="molecule type" value="Genomic_DNA"/>
</dbReference>
<comment type="caution">
    <text evidence="3">The sequence shown here is derived from an EMBL/GenBank/DDBJ whole genome shotgun (WGS) entry which is preliminary data.</text>
</comment>
<feature type="domain" description="Peptidase S9 prolyl oligopeptidase catalytic" evidence="2">
    <location>
        <begin position="217"/>
        <end position="280"/>
    </location>
</feature>
<name>A0A2I0IQ23_PUNGR</name>
<dbReference type="PANTHER" id="PTHR43056">
    <property type="entry name" value="PEPTIDASE S9 PROLYL OLIGOPEPTIDASE"/>
    <property type="match status" value="1"/>
</dbReference>